<dbReference type="EMBL" id="WTYP01000001">
    <property type="protein sequence ID" value="MXP45984.1"/>
    <property type="molecule type" value="Genomic_DNA"/>
</dbReference>
<sequence length="88" mass="9966">MVLGIVWISKQKKLEEKRISATAEASSEKAAQYVSHVAELEQRVQVLERIITDRGYDIATQIEALRDQREVEASDRGTPLNISKKENV</sequence>
<name>A0A6I4V0Q9_9SPHN</name>
<dbReference type="Proteomes" id="UP000471435">
    <property type="component" value="Unassembled WGS sequence"/>
</dbReference>
<protein>
    <submittedName>
        <fullName evidence="2">Uncharacterized protein</fullName>
    </submittedName>
</protein>
<evidence type="ECO:0000313" key="2">
    <source>
        <dbReference type="EMBL" id="MXP45984.1"/>
    </source>
</evidence>
<evidence type="ECO:0000256" key="1">
    <source>
        <dbReference type="SAM" id="MobiDB-lite"/>
    </source>
</evidence>
<keyword evidence="3" id="KW-1185">Reference proteome</keyword>
<dbReference type="AlphaFoldDB" id="A0A6I4V0Q9"/>
<evidence type="ECO:0000313" key="3">
    <source>
        <dbReference type="Proteomes" id="UP000471435"/>
    </source>
</evidence>
<organism evidence="2 3">
    <name type="scientific">Pontixanthobacter luteolus</name>
    <dbReference type="NCBI Taxonomy" id="295089"/>
    <lineage>
        <taxon>Bacteria</taxon>
        <taxon>Pseudomonadati</taxon>
        <taxon>Pseudomonadota</taxon>
        <taxon>Alphaproteobacteria</taxon>
        <taxon>Sphingomonadales</taxon>
        <taxon>Erythrobacteraceae</taxon>
        <taxon>Pontixanthobacter</taxon>
    </lineage>
</organism>
<reference evidence="2 3" key="1">
    <citation type="submission" date="2019-12" db="EMBL/GenBank/DDBJ databases">
        <title>Genomic-based taxomic classification of the family Erythrobacteraceae.</title>
        <authorList>
            <person name="Xu L."/>
        </authorList>
    </citation>
    <scope>NUCLEOTIDE SEQUENCE [LARGE SCALE GENOMIC DNA]</scope>
    <source>
        <strain evidence="2 3">SW-109</strain>
    </source>
</reference>
<feature type="region of interest" description="Disordered" evidence="1">
    <location>
        <begin position="69"/>
        <end position="88"/>
    </location>
</feature>
<proteinExistence type="predicted"/>
<comment type="caution">
    <text evidence="2">The sequence shown here is derived from an EMBL/GenBank/DDBJ whole genome shotgun (WGS) entry which is preliminary data.</text>
</comment>
<accession>A0A6I4V0Q9</accession>
<gene>
    <name evidence="2" type="ORF">GRI43_01075</name>
</gene>
<dbReference type="OrthoDB" id="7428745at2"/>